<organism evidence="8 9">
    <name type="scientific">Marinobacter salarius</name>
    <dbReference type="NCBI Taxonomy" id="1420917"/>
    <lineage>
        <taxon>Bacteria</taxon>
        <taxon>Pseudomonadati</taxon>
        <taxon>Pseudomonadota</taxon>
        <taxon>Gammaproteobacteria</taxon>
        <taxon>Pseudomonadales</taxon>
        <taxon>Marinobacteraceae</taxon>
        <taxon>Marinobacter</taxon>
    </lineage>
</organism>
<reference evidence="8 9" key="1">
    <citation type="submission" date="2017-04" db="EMBL/GenBank/DDBJ databases">
        <title>Genome Sequence of Marinobacter salarius strain SMR5 Isolated from a culture of the Diatom Skeletonema marinoi.</title>
        <authorList>
            <person name="Topel M."/>
            <person name="Pinder M.I.M."/>
            <person name="Johansson O.N."/>
            <person name="Kourtchenko O."/>
            <person name="Godhe A."/>
            <person name="Clarke A.K."/>
        </authorList>
    </citation>
    <scope>NUCLEOTIDE SEQUENCE [LARGE SCALE GENOMIC DNA]</scope>
    <source>
        <strain evidence="8 9">SMR5</strain>
    </source>
</reference>
<evidence type="ECO:0000256" key="3">
    <source>
        <dbReference type="ARBA" id="ARBA00022475"/>
    </source>
</evidence>
<keyword evidence="2" id="KW-0813">Transport</keyword>
<keyword evidence="6 7" id="KW-0472">Membrane</keyword>
<keyword evidence="4 7" id="KW-0812">Transmembrane</keyword>
<feature type="transmembrane region" description="Helical" evidence="7">
    <location>
        <begin position="146"/>
        <end position="163"/>
    </location>
</feature>
<dbReference type="Pfam" id="PF00375">
    <property type="entry name" value="SDF"/>
    <property type="match status" value="1"/>
</dbReference>
<evidence type="ECO:0000313" key="9">
    <source>
        <dbReference type="Proteomes" id="UP000193100"/>
    </source>
</evidence>
<feature type="transmembrane region" description="Helical" evidence="7">
    <location>
        <begin position="82"/>
        <end position="103"/>
    </location>
</feature>
<accession>A0A1W6K701</accession>
<dbReference type="GeneID" id="77255065"/>
<evidence type="ECO:0000256" key="2">
    <source>
        <dbReference type="ARBA" id="ARBA00022448"/>
    </source>
</evidence>
<dbReference type="RefSeq" id="WP_085679442.1">
    <property type="nucleotide sequence ID" value="NZ_CP020931.1"/>
</dbReference>
<dbReference type="SUPFAM" id="SSF118215">
    <property type="entry name" value="Proton glutamate symport protein"/>
    <property type="match status" value="1"/>
</dbReference>
<keyword evidence="5 7" id="KW-1133">Transmembrane helix</keyword>
<feature type="transmembrane region" description="Helical" evidence="7">
    <location>
        <begin position="7"/>
        <end position="29"/>
    </location>
</feature>
<dbReference type="GO" id="GO:0015293">
    <property type="term" value="F:symporter activity"/>
    <property type="evidence" value="ECO:0007669"/>
    <property type="project" value="UniProtKB-KW"/>
</dbReference>
<evidence type="ECO:0000256" key="5">
    <source>
        <dbReference type="ARBA" id="ARBA00022989"/>
    </source>
</evidence>
<dbReference type="InterPro" id="IPR001991">
    <property type="entry name" value="Na-dicarboxylate_symporter"/>
</dbReference>
<dbReference type="Proteomes" id="UP000193100">
    <property type="component" value="Chromosome"/>
</dbReference>
<evidence type="ECO:0000256" key="6">
    <source>
        <dbReference type="ARBA" id="ARBA00023136"/>
    </source>
</evidence>
<feature type="transmembrane region" description="Helical" evidence="7">
    <location>
        <begin position="217"/>
        <end position="242"/>
    </location>
</feature>
<evidence type="ECO:0000256" key="1">
    <source>
        <dbReference type="ARBA" id="ARBA00004651"/>
    </source>
</evidence>
<dbReference type="PANTHER" id="PTHR42865">
    <property type="entry name" value="PROTON/GLUTAMATE-ASPARTATE SYMPORTER"/>
    <property type="match status" value="1"/>
</dbReference>
<gene>
    <name evidence="8" type="primary">dctA</name>
    <name evidence="8" type="ORF">MARSALSMR5_01089</name>
</gene>
<protein>
    <submittedName>
        <fullName evidence="8">C4-dicarboxylate transport protein</fullName>
    </submittedName>
</protein>
<proteinExistence type="predicted"/>
<dbReference type="GO" id="GO:0005886">
    <property type="term" value="C:plasma membrane"/>
    <property type="evidence" value="ECO:0007669"/>
    <property type="project" value="UniProtKB-SubCell"/>
</dbReference>
<dbReference type="InterPro" id="IPR036458">
    <property type="entry name" value="Na:dicarbo_symporter_sf"/>
</dbReference>
<keyword evidence="3" id="KW-1003">Cell membrane</keyword>
<dbReference type="PANTHER" id="PTHR42865:SF7">
    <property type="entry name" value="PROTON_GLUTAMATE-ASPARTATE SYMPORTER"/>
    <property type="match status" value="1"/>
</dbReference>
<dbReference type="Gene3D" id="1.10.3860.10">
    <property type="entry name" value="Sodium:dicarboxylate symporter"/>
    <property type="match status" value="1"/>
</dbReference>
<evidence type="ECO:0000256" key="4">
    <source>
        <dbReference type="ARBA" id="ARBA00022692"/>
    </source>
</evidence>
<feature type="transmembrane region" description="Helical" evidence="7">
    <location>
        <begin position="190"/>
        <end position="211"/>
    </location>
</feature>
<dbReference type="PRINTS" id="PR00173">
    <property type="entry name" value="EDTRNSPORT"/>
</dbReference>
<name>A0A1W6K701_9GAMM</name>
<evidence type="ECO:0000313" key="8">
    <source>
        <dbReference type="EMBL" id="ARM83183.1"/>
    </source>
</evidence>
<sequence>MKAVLDAYLNTSLVLRIGIALVLGLIVGLVGGPAVAEWLDPLGELLLRLLKFLVVPIVLLTLMVGINQANLGSMGRVGRKMLGFYVLTSALAITVGLGVASAFSPGSGLELTSSESVEVPENPGFIQVLLNIVPTNMVEAFAEPNLLGIIFTAIVFGIALLKLRESKAHGEVAERVYGVVSGLNEVTMKVMAGVLQYVPIGVFAIVASTAGEQGMNTILALGDMVMVLYIALAVQLVVYGVLMRLNGVNLMDFVREARAPVATAFATQSSSGTLPLTLNAARRLGVPQSIYGFSLPLGATINMDGAGIRIAISAAFAANVIGVPLDFVTMLEIVLIGTLASIGTAGVPGAGIVMIATVFAQVGLPIETVALLVSIDALVGMGATAMNVTGDLVCTSVIARSEDKYEAAEAGSSQAVPQEQLS</sequence>
<evidence type="ECO:0000256" key="7">
    <source>
        <dbReference type="SAM" id="Phobius"/>
    </source>
</evidence>
<dbReference type="EMBL" id="CP020931">
    <property type="protein sequence ID" value="ARM83183.1"/>
    <property type="molecule type" value="Genomic_DNA"/>
</dbReference>
<dbReference type="AlphaFoldDB" id="A0A1W6K701"/>
<comment type="subcellular location">
    <subcellularLocation>
        <location evidence="1">Cell membrane</location>
        <topology evidence="1">Multi-pass membrane protein</topology>
    </subcellularLocation>
</comment>
<feature type="transmembrane region" description="Helical" evidence="7">
    <location>
        <begin position="49"/>
        <end position="70"/>
    </location>
</feature>